<keyword evidence="2" id="KW-1185">Reference proteome</keyword>
<dbReference type="Proteomes" id="UP000831859">
    <property type="component" value="Chromosome"/>
</dbReference>
<gene>
    <name evidence="1" type="ORF">MOO46_04925</name>
</gene>
<evidence type="ECO:0000313" key="1">
    <source>
        <dbReference type="EMBL" id="UQS84598.1"/>
    </source>
</evidence>
<evidence type="ECO:0000313" key="2">
    <source>
        <dbReference type="Proteomes" id="UP000831859"/>
    </source>
</evidence>
<proteinExistence type="predicted"/>
<accession>A0ABY4PGI3</accession>
<protein>
    <submittedName>
        <fullName evidence="1">Uncharacterized protein</fullName>
    </submittedName>
</protein>
<dbReference type="RefSeq" id="WP_249510584.1">
    <property type="nucleotide sequence ID" value="NZ_CP093362.1"/>
</dbReference>
<name>A0ABY4PGI3_9LACO</name>
<organism evidence="1 2">
    <name type="scientific">Apilactobacillus apisilvae</name>
    <dbReference type="NCBI Taxonomy" id="2923364"/>
    <lineage>
        <taxon>Bacteria</taxon>
        <taxon>Bacillati</taxon>
        <taxon>Bacillota</taxon>
        <taxon>Bacilli</taxon>
        <taxon>Lactobacillales</taxon>
        <taxon>Lactobacillaceae</taxon>
        <taxon>Apilactobacillus</taxon>
    </lineage>
</organism>
<dbReference type="EMBL" id="CP093362">
    <property type="protein sequence ID" value="UQS84598.1"/>
    <property type="molecule type" value="Genomic_DNA"/>
</dbReference>
<sequence length="140" mass="16273">MIKLIHGSMNNGLSYYYISDNGVNMDKNNLRNNRFAEKPYNIIYKYSNYKSNPLNSDNIKLSNLNLNGNFFNYDLGSNKYKNGEDRYLESRIKTTGGFTDLIKSVNLLSPNNYISNPNYSRNLIYENNFSIAHGNIWKSR</sequence>
<reference evidence="1 2" key="1">
    <citation type="journal article" date="2022" name="Int. J. Syst. Evol. Microbiol.">
        <title>Apilactobacillus apisilvae sp. nov., Nicolia spurrieriana gen. nov. sp. nov., Bombilactobacillus folatiphilus sp. nov. and Bombilactobacillus thymidiniphilus sp. nov., four new lactic acid bacterial isolates from stingless bees Tetragonula carbonaria and Austroplebeia australis.</title>
        <authorList>
            <person name="Oliphant S.A."/>
            <person name="Watson-Haigh N.S."/>
            <person name="Sumby K.M."/>
            <person name="Gardner J."/>
            <person name="Groom S."/>
            <person name="Jiranek V."/>
        </authorList>
    </citation>
    <scope>NUCLEOTIDE SEQUENCE [LARGE SCALE GENOMIC DNA]</scope>
    <source>
        <strain evidence="1 2">SG5_A10</strain>
    </source>
</reference>